<feature type="region of interest" description="Disordered" evidence="4">
    <location>
        <begin position="377"/>
        <end position="401"/>
    </location>
</feature>
<dbReference type="PROSITE" id="PS00678">
    <property type="entry name" value="WD_REPEATS_1"/>
    <property type="match status" value="1"/>
</dbReference>
<name>A0ABR3QEX9_9TREE</name>
<evidence type="ECO:0000256" key="1">
    <source>
        <dbReference type="ARBA" id="ARBA00022574"/>
    </source>
</evidence>
<dbReference type="PROSITE" id="PS50294">
    <property type="entry name" value="WD_REPEATS_REGION"/>
    <property type="match status" value="1"/>
</dbReference>
<evidence type="ECO:0000313" key="5">
    <source>
        <dbReference type="EMBL" id="KAL1413263.1"/>
    </source>
</evidence>
<dbReference type="InterPro" id="IPR019775">
    <property type="entry name" value="WD40_repeat_CS"/>
</dbReference>
<proteinExistence type="predicted"/>
<feature type="repeat" description="WD" evidence="3">
    <location>
        <begin position="135"/>
        <end position="170"/>
    </location>
</feature>
<dbReference type="InterPro" id="IPR020472">
    <property type="entry name" value="WD40_PAC1"/>
</dbReference>
<keyword evidence="6" id="KW-1185">Reference proteome</keyword>
<dbReference type="PANTHER" id="PTHR22847:SF637">
    <property type="entry name" value="WD REPEAT DOMAIN 5B"/>
    <property type="match status" value="1"/>
</dbReference>
<dbReference type="Pfam" id="PF00400">
    <property type="entry name" value="WD40"/>
    <property type="match status" value="4"/>
</dbReference>
<dbReference type="InterPro" id="IPR001680">
    <property type="entry name" value="WD40_rpt"/>
</dbReference>
<feature type="repeat" description="WD" evidence="3">
    <location>
        <begin position="280"/>
        <end position="313"/>
    </location>
</feature>
<evidence type="ECO:0000313" key="6">
    <source>
        <dbReference type="Proteomes" id="UP001565368"/>
    </source>
</evidence>
<comment type="caution">
    <text evidence="5">The sequence shown here is derived from an EMBL/GenBank/DDBJ whole genome shotgun (WGS) entry which is preliminary data.</text>
</comment>
<keyword evidence="2" id="KW-0677">Repeat</keyword>
<feature type="compositionally biased region" description="Acidic residues" evidence="4">
    <location>
        <begin position="382"/>
        <end position="401"/>
    </location>
</feature>
<organism evidence="5 6">
    <name type="scientific">Vanrija albida</name>
    <dbReference type="NCBI Taxonomy" id="181172"/>
    <lineage>
        <taxon>Eukaryota</taxon>
        <taxon>Fungi</taxon>
        <taxon>Dikarya</taxon>
        <taxon>Basidiomycota</taxon>
        <taxon>Agaricomycotina</taxon>
        <taxon>Tremellomycetes</taxon>
        <taxon>Trichosporonales</taxon>
        <taxon>Trichosporonaceae</taxon>
        <taxon>Vanrija</taxon>
    </lineage>
</organism>
<accession>A0ABR3QEX9</accession>
<sequence length="401" mass="44388">MQTNDTGLIFQSSRQLAEASNREKKIVAAESIGNPIKVSSKVLDLVIRDQDAWTAESGWQARRLDLNVSKVKHILMLTEQTGKTRMLYKGHKGPVTSLSLHQVQGDKAWLALFTGSWDKTIRVWDALSGDLVGVLEGHSDFVKSVTVLPTVPPLLLSTSSDRTFRLWDLSPLEKRELPTVRQTVKEHTRPVESATFEVSSHAEPTERTVDVWTGDSLGAIKQWSVKQIVPDSHTPLTFVTDKEAHETSVSEVVAVEDGLWSASMDNTAKLQGASSQKLVHPSYVKSILPTPQGLPYIVTGCEDENIRLWDANNLDAKPKPLSVVEGHCGEVSALGVWIKDEDGKKVVNVVSGSLDGTLRRWGLQELLKPRKLNYDPVKETDDVGLTEEEERELAELMSDSD</sequence>
<dbReference type="PROSITE" id="PS50082">
    <property type="entry name" value="WD_REPEATS_2"/>
    <property type="match status" value="3"/>
</dbReference>
<keyword evidence="1 3" id="KW-0853">WD repeat</keyword>
<dbReference type="EMBL" id="JBBXJM010000001">
    <property type="protein sequence ID" value="KAL1413263.1"/>
    <property type="molecule type" value="Genomic_DNA"/>
</dbReference>
<dbReference type="InterPro" id="IPR015943">
    <property type="entry name" value="WD40/YVTN_repeat-like_dom_sf"/>
</dbReference>
<reference evidence="5 6" key="1">
    <citation type="submission" date="2023-08" db="EMBL/GenBank/DDBJ databases">
        <title>Annotated Genome Sequence of Vanrija albida AlHP1.</title>
        <authorList>
            <person name="Herzog R."/>
        </authorList>
    </citation>
    <scope>NUCLEOTIDE SEQUENCE [LARGE SCALE GENOMIC DNA]</scope>
    <source>
        <strain evidence="5 6">AlHP1</strain>
    </source>
</reference>
<evidence type="ECO:0000256" key="2">
    <source>
        <dbReference type="ARBA" id="ARBA00022737"/>
    </source>
</evidence>
<dbReference type="PRINTS" id="PR00320">
    <property type="entry name" value="GPROTEINBRPT"/>
</dbReference>
<gene>
    <name evidence="5" type="ORF">Q8F55_001018</name>
</gene>
<dbReference type="SUPFAM" id="SSF50978">
    <property type="entry name" value="WD40 repeat-like"/>
    <property type="match status" value="1"/>
</dbReference>
<evidence type="ECO:0000256" key="4">
    <source>
        <dbReference type="SAM" id="MobiDB-lite"/>
    </source>
</evidence>
<dbReference type="Proteomes" id="UP001565368">
    <property type="component" value="Unassembled WGS sequence"/>
</dbReference>
<dbReference type="GeneID" id="95982061"/>
<evidence type="ECO:0008006" key="7">
    <source>
        <dbReference type="Google" id="ProtNLM"/>
    </source>
</evidence>
<dbReference type="InterPro" id="IPR036322">
    <property type="entry name" value="WD40_repeat_dom_sf"/>
</dbReference>
<protein>
    <recommendedName>
        <fullName evidence="7">Anaphase-promoting complex subunit 4 WD40 domain-containing protein</fullName>
    </recommendedName>
</protein>
<dbReference type="RefSeq" id="XP_069213207.1">
    <property type="nucleotide sequence ID" value="XM_069349663.1"/>
</dbReference>
<dbReference type="PANTHER" id="PTHR22847">
    <property type="entry name" value="WD40 REPEAT PROTEIN"/>
    <property type="match status" value="1"/>
</dbReference>
<dbReference type="Gene3D" id="2.130.10.10">
    <property type="entry name" value="YVTN repeat-like/Quinoprotein amine dehydrogenase"/>
    <property type="match status" value="2"/>
</dbReference>
<evidence type="ECO:0000256" key="3">
    <source>
        <dbReference type="PROSITE-ProRule" id="PRU00221"/>
    </source>
</evidence>
<feature type="repeat" description="WD" evidence="3">
    <location>
        <begin position="88"/>
        <end position="134"/>
    </location>
</feature>
<dbReference type="SMART" id="SM00320">
    <property type="entry name" value="WD40"/>
    <property type="match status" value="4"/>
</dbReference>